<dbReference type="InterPro" id="IPR006680">
    <property type="entry name" value="Amidohydro-rel"/>
</dbReference>
<name>A0ABT0N2M9_9GAMM</name>
<evidence type="ECO:0000259" key="2">
    <source>
        <dbReference type="Pfam" id="PF01979"/>
    </source>
</evidence>
<comment type="similarity">
    <text evidence="1">Belongs to the peptidase M38 family.</text>
</comment>
<dbReference type="EMBL" id="JAKIKT010000001">
    <property type="protein sequence ID" value="MCL2912677.1"/>
    <property type="molecule type" value="Genomic_DNA"/>
</dbReference>
<keyword evidence="4" id="KW-1185">Reference proteome</keyword>
<dbReference type="SUPFAM" id="SSF51556">
    <property type="entry name" value="Metallo-dependent hydrolases"/>
    <property type="match status" value="1"/>
</dbReference>
<dbReference type="Gene3D" id="2.30.40.10">
    <property type="entry name" value="Urease, subunit C, domain 1"/>
    <property type="match status" value="1"/>
</dbReference>
<gene>
    <name evidence="3" type="primary">iadA</name>
    <name evidence="3" type="ORF">L2725_02590</name>
</gene>
<proteinExistence type="inferred from homology"/>
<dbReference type="PIRSF" id="PIRSF001238">
    <property type="entry name" value="IadA"/>
    <property type="match status" value="1"/>
</dbReference>
<keyword evidence="1" id="KW-0862">Zinc</keyword>
<dbReference type="PANTHER" id="PTHR11647">
    <property type="entry name" value="HYDRANTOINASE/DIHYDROPYRIMIDINASE FAMILY MEMBER"/>
    <property type="match status" value="1"/>
</dbReference>
<dbReference type="SUPFAM" id="SSF51338">
    <property type="entry name" value="Composite domain of metallo-dependent hydrolases"/>
    <property type="match status" value="1"/>
</dbReference>
<dbReference type="EC" id="3.4.19.-" evidence="1"/>
<sequence>MITLIRNVDLYSPEPMGRQDLLFAAGKVLAIGKNLNIQGEQVEVLDGSDMILIPGLVDPLVHITGGGGEGGFHTRTPAMEFTEASIYGVTTLVGCLGTDSVSRTLEDLLAKAKGLKNEGLNVYCYTGSYAFPVKTLTGDIERDLMLVDEVIGVGEIAIADHRGSQLSASELARVAAQCRVGGMLSGKAGIVFVHVGDGKTGLNILHEVAELSDIPLTQFYPTHINRSQKVLDEGITFAKAGGMIDFTTSTNESCLASGEVPVVDAIRQAIEAGVSADNISLSSDGNASLPVFNDKGELVSLEVGRVGSLFEALTDCLKAKMSLGDVLPMFTRNAARTMKLKGKGVIEVNSDADMVLLNKEFVIQSVWSRGRQLVAEGQPIVRGTF</sequence>
<comment type="cofactor">
    <cofactor evidence="1">
        <name>Zn(2+)</name>
        <dbReference type="ChEBI" id="CHEBI:29105"/>
    </cofactor>
    <text evidence="1">Binds 2 Zn(2+) ions per subunit.</text>
</comment>
<dbReference type="Pfam" id="PF01979">
    <property type="entry name" value="Amidohydro_1"/>
    <property type="match status" value="1"/>
</dbReference>
<evidence type="ECO:0000313" key="3">
    <source>
        <dbReference type="EMBL" id="MCL2912677.1"/>
    </source>
</evidence>
<comment type="function">
    <text evidence="1">Catalyzes the hydrolytic cleavage of a subset of L-isoaspartyl (L-beta-aspartyl) dipeptides. Used to degrade proteins damaged by L-isoaspartyl residues formation.</text>
</comment>
<dbReference type="InterPro" id="IPR050378">
    <property type="entry name" value="Metallo-dep_Hydrolases_sf"/>
</dbReference>
<evidence type="ECO:0000313" key="4">
    <source>
        <dbReference type="Proteomes" id="UP001202831"/>
    </source>
</evidence>
<dbReference type="Proteomes" id="UP001202831">
    <property type="component" value="Unassembled WGS sequence"/>
</dbReference>
<protein>
    <recommendedName>
        <fullName evidence="1">Isoaspartyl dipeptidase</fullName>
        <ecNumber evidence="1">3.4.19.-</ecNumber>
    </recommendedName>
</protein>
<dbReference type="PANTHER" id="PTHR11647:SF1">
    <property type="entry name" value="COLLAPSIN RESPONSE MEDIATOR PROTEIN"/>
    <property type="match status" value="1"/>
</dbReference>
<comment type="subcellular location">
    <subcellularLocation>
        <location evidence="1">Cytoplasm</location>
    </subcellularLocation>
</comment>
<keyword evidence="1" id="KW-0482">Metalloprotease</keyword>
<dbReference type="NCBIfam" id="TIGR01975">
    <property type="entry name" value="isoAsp_dipep"/>
    <property type="match status" value="1"/>
</dbReference>
<dbReference type="InterPro" id="IPR011059">
    <property type="entry name" value="Metal-dep_hydrolase_composite"/>
</dbReference>
<keyword evidence="1" id="KW-0645">Protease</keyword>
<accession>A0ABT0N2M9</accession>
<keyword evidence="1" id="KW-0479">Metal-binding</keyword>
<organism evidence="3 4">
    <name type="scientific">Shewanella corallii</name>
    <dbReference type="NCBI Taxonomy" id="560080"/>
    <lineage>
        <taxon>Bacteria</taxon>
        <taxon>Pseudomonadati</taxon>
        <taxon>Pseudomonadota</taxon>
        <taxon>Gammaproteobacteria</taxon>
        <taxon>Alteromonadales</taxon>
        <taxon>Shewanellaceae</taxon>
        <taxon>Shewanella</taxon>
    </lineage>
</organism>
<dbReference type="GO" id="GO:0008798">
    <property type="term" value="F:beta-aspartyl-peptidase activity"/>
    <property type="evidence" value="ECO:0007669"/>
    <property type="project" value="UniProtKB-EC"/>
</dbReference>
<keyword evidence="1 3" id="KW-0378">Hydrolase</keyword>
<evidence type="ECO:0000256" key="1">
    <source>
        <dbReference type="PIRNR" id="PIRNR001238"/>
    </source>
</evidence>
<reference evidence="3 4" key="1">
    <citation type="submission" date="2022-01" db="EMBL/GenBank/DDBJ databases">
        <title>Whole genome-based taxonomy of the Shewanellaceae.</title>
        <authorList>
            <person name="Martin-Rodriguez A.J."/>
        </authorList>
    </citation>
    <scope>NUCLEOTIDE SEQUENCE [LARGE SCALE GENOMIC DNA]</scope>
    <source>
        <strain evidence="3 4">DSM 21332</strain>
    </source>
</reference>
<comment type="PTM">
    <text evidence="1">Carboxylation allows a single lysine to coordinate two zinc ions.</text>
</comment>
<dbReference type="InterPro" id="IPR032466">
    <property type="entry name" value="Metal_Hydrolase"/>
</dbReference>
<comment type="caution">
    <text evidence="3">The sequence shown here is derived from an EMBL/GenBank/DDBJ whole genome shotgun (WGS) entry which is preliminary data.</text>
</comment>
<dbReference type="Gene3D" id="3.20.20.140">
    <property type="entry name" value="Metal-dependent hydrolases"/>
    <property type="match status" value="1"/>
</dbReference>
<dbReference type="InterPro" id="IPR010229">
    <property type="entry name" value="Pept_M38_dipep"/>
</dbReference>
<dbReference type="RefSeq" id="WP_249247498.1">
    <property type="nucleotide sequence ID" value="NZ_JAKIKT010000001.1"/>
</dbReference>
<feature type="domain" description="Amidohydrolase-related" evidence="2">
    <location>
        <begin position="51"/>
        <end position="372"/>
    </location>
</feature>